<protein>
    <submittedName>
        <fullName evidence="1">Uncharacterized protein</fullName>
    </submittedName>
</protein>
<evidence type="ECO:0000313" key="2">
    <source>
        <dbReference type="Proteomes" id="UP001604277"/>
    </source>
</evidence>
<evidence type="ECO:0000313" key="1">
    <source>
        <dbReference type="EMBL" id="KAL2482308.1"/>
    </source>
</evidence>
<dbReference type="EMBL" id="JBFOLJ010000013">
    <property type="protein sequence ID" value="KAL2482308.1"/>
    <property type="molecule type" value="Genomic_DNA"/>
</dbReference>
<gene>
    <name evidence="1" type="ORF">Fot_43752</name>
</gene>
<dbReference type="AlphaFoldDB" id="A0ABD1R1N3"/>
<organism evidence="1 2">
    <name type="scientific">Forsythia ovata</name>
    <dbReference type="NCBI Taxonomy" id="205694"/>
    <lineage>
        <taxon>Eukaryota</taxon>
        <taxon>Viridiplantae</taxon>
        <taxon>Streptophyta</taxon>
        <taxon>Embryophyta</taxon>
        <taxon>Tracheophyta</taxon>
        <taxon>Spermatophyta</taxon>
        <taxon>Magnoliopsida</taxon>
        <taxon>eudicotyledons</taxon>
        <taxon>Gunneridae</taxon>
        <taxon>Pentapetalae</taxon>
        <taxon>asterids</taxon>
        <taxon>lamiids</taxon>
        <taxon>Lamiales</taxon>
        <taxon>Oleaceae</taxon>
        <taxon>Forsythieae</taxon>
        <taxon>Forsythia</taxon>
    </lineage>
</organism>
<keyword evidence="2" id="KW-1185">Reference proteome</keyword>
<comment type="caution">
    <text evidence="1">The sequence shown here is derived from an EMBL/GenBank/DDBJ whole genome shotgun (WGS) entry which is preliminary data.</text>
</comment>
<sequence>MSDVTTLDNSLSISALCTLKLAFFAPVQQDPNLGFQHHLFAKFQHGPPDPPLIRGCKFSIFLTIFPAISFAHVEENQTRPKCKSSDFYSVSGSFLHIFSIRTRRSVYNR</sequence>
<accession>A0ABD1R1N3</accession>
<name>A0ABD1R1N3_9LAMI</name>
<proteinExistence type="predicted"/>
<dbReference type="Proteomes" id="UP001604277">
    <property type="component" value="Unassembled WGS sequence"/>
</dbReference>
<reference evidence="2" key="1">
    <citation type="submission" date="2024-07" db="EMBL/GenBank/DDBJ databases">
        <title>Two chromosome-level genome assemblies of Korean endemic species Abeliophyllum distichum and Forsythia ovata (Oleaceae).</title>
        <authorList>
            <person name="Jang H."/>
        </authorList>
    </citation>
    <scope>NUCLEOTIDE SEQUENCE [LARGE SCALE GENOMIC DNA]</scope>
</reference>